<reference evidence="1 2" key="1">
    <citation type="submission" date="2023-07" db="EMBL/GenBank/DDBJ databases">
        <title>Comparative genomics of wheat-associated soil bacteria to identify genetic determinants of phenazine resistance.</title>
        <authorList>
            <person name="Mouncey N."/>
        </authorList>
    </citation>
    <scope>NUCLEOTIDE SEQUENCE [LARGE SCALE GENOMIC DNA]</scope>
    <source>
        <strain evidence="1 2">V2I4</strain>
    </source>
</reference>
<accession>A0ABU0SVP0</accession>
<keyword evidence="2" id="KW-1185">Reference proteome</keyword>
<name>A0ABU0SVP0_9ACTN</name>
<proteinExistence type="predicted"/>
<gene>
    <name evidence="1" type="ORF">QF035_005202</name>
</gene>
<protein>
    <recommendedName>
        <fullName evidence="3">Lipoprotein</fullName>
    </recommendedName>
</protein>
<sequence>MKNRLPVENAGDTDVCLSIEPYGEDFWLRPREAFTVVPMSDGNAQFTVVVATGVITVWLYEDGNPHKVMLDYEVVDANGEKLECGHQRPTDSDSS</sequence>
<organism evidence="1 2">
    <name type="scientific">Streptomyces umbrinus</name>
    <dbReference type="NCBI Taxonomy" id="67370"/>
    <lineage>
        <taxon>Bacteria</taxon>
        <taxon>Bacillati</taxon>
        <taxon>Actinomycetota</taxon>
        <taxon>Actinomycetes</taxon>
        <taxon>Kitasatosporales</taxon>
        <taxon>Streptomycetaceae</taxon>
        <taxon>Streptomyces</taxon>
        <taxon>Streptomyces phaeochromogenes group</taxon>
    </lineage>
</organism>
<comment type="caution">
    <text evidence="1">The sequence shown here is derived from an EMBL/GenBank/DDBJ whole genome shotgun (WGS) entry which is preliminary data.</text>
</comment>
<dbReference type="RefSeq" id="WP_307522971.1">
    <property type="nucleotide sequence ID" value="NZ_JAUSZI010000002.1"/>
</dbReference>
<evidence type="ECO:0000313" key="2">
    <source>
        <dbReference type="Proteomes" id="UP001230328"/>
    </source>
</evidence>
<evidence type="ECO:0008006" key="3">
    <source>
        <dbReference type="Google" id="ProtNLM"/>
    </source>
</evidence>
<evidence type="ECO:0000313" key="1">
    <source>
        <dbReference type="EMBL" id="MDQ1027620.1"/>
    </source>
</evidence>
<dbReference type="EMBL" id="JAUSZI010000002">
    <property type="protein sequence ID" value="MDQ1027620.1"/>
    <property type="molecule type" value="Genomic_DNA"/>
</dbReference>
<dbReference type="Proteomes" id="UP001230328">
    <property type="component" value="Unassembled WGS sequence"/>
</dbReference>